<dbReference type="EMBL" id="JACJPY010000072">
    <property type="protein sequence ID" value="MBD2151924.1"/>
    <property type="molecule type" value="Genomic_DNA"/>
</dbReference>
<sequence>MKKAFLIIDDSHKTLTDAEDVKHSDFSKIFQCPECNATLHWRSGFTRNGNLVSPAFIHPNGNLEDCSLRVDFYIDSKKELSILDNSSRGQKRKKLEASFIQCLHHYQSKSISEIYSFEHYLNSLNLRNNDDLAEPIMFLNEESLHRQISVNSRINKVYPDPFLLIQAASKVLELDQSYVYIKNKVIDFEKHLLSQPSCMDHVVFKNEQKNETNENISVQTLIKSHCQELEGIFKYIQSSSYEMKRDFLEEVIWGDSQLPLNIDAIWNPVEISAIRECFGLNILEGSQKIKLRRETGIRNISCFSVDMLKELCKNPLLSKKSFSENSLFHSFIEFILLKIWDSIKFYDWSSLPEFYS</sequence>
<evidence type="ECO:0000313" key="2">
    <source>
        <dbReference type="Proteomes" id="UP000631421"/>
    </source>
</evidence>
<gene>
    <name evidence="1" type="ORF">H6F44_17600</name>
</gene>
<name>A0A926Z9K9_9CYAN</name>
<comment type="caution">
    <text evidence="1">The sequence shown here is derived from an EMBL/GenBank/DDBJ whole genome shotgun (WGS) entry which is preliminary data.</text>
</comment>
<accession>A0A926Z9K9</accession>
<dbReference type="AlphaFoldDB" id="A0A926Z9K9"/>
<keyword evidence="2" id="KW-1185">Reference proteome</keyword>
<reference evidence="1" key="2">
    <citation type="submission" date="2020-08" db="EMBL/GenBank/DDBJ databases">
        <authorList>
            <person name="Chen M."/>
            <person name="Teng W."/>
            <person name="Zhao L."/>
            <person name="Hu C."/>
            <person name="Zhou Y."/>
            <person name="Han B."/>
            <person name="Song L."/>
            <person name="Shu W."/>
        </authorList>
    </citation>
    <scope>NUCLEOTIDE SEQUENCE</scope>
    <source>
        <strain evidence="1">FACHB-1277</strain>
    </source>
</reference>
<organism evidence="1 2">
    <name type="scientific">Pseudanabaena cinerea FACHB-1277</name>
    <dbReference type="NCBI Taxonomy" id="2949581"/>
    <lineage>
        <taxon>Bacteria</taxon>
        <taxon>Bacillati</taxon>
        <taxon>Cyanobacteriota</taxon>
        <taxon>Cyanophyceae</taxon>
        <taxon>Pseudanabaenales</taxon>
        <taxon>Pseudanabaenaceae</taxon>
        <taxon>Pseudanabaena</taxon>
        <taxon>Pseudanabaena cinerea</taxon>
    </lineage>
</organism>
<dbReference type="Proteomes" id="UP000631421">
    <property type="component" value="Unassembled WGS sequence"/>
</dbReference>
<reference evidence="1" key="1">
    <citation type="journal article" date="2015" name="ISME J.">
        <title>Draft Genome Sequence of Streptomyces incarnatus NRRL8089, which Produces the Nucleoside Antibiotic Sinefungin.</title>
        <authorList>
            <person name="Oshima K."/>
            <person name="Hattori M."/>
            <person name="Shimizu H."/>
            <person name="Fukuda K."/>
            <person name="Nemoto M."/>
            <person name="Inagaki K."/>
            <person name="Tamura T."/>
        </authorList>
    </citation>
    <scope>NUCLEOTIDE SEQUENCE</scope>
    <source>
        <strain evidence="1">FACHB-1277</strain>
    </source>
</reference>
<evidence type="ECO:0000313" key="1">
    <source>
        <dbReference type="EMBL" id="MBD2151924.1"/>
    </source>
</evidence>
<proteinExistence type="predicted"/>
<dbReference type="RefSeq" id="WP_190352340.1">
    <property type="nucleotide sequence ID" value="NZ_JACJPY010000072.1"/>
</dbReference>
<protein>
    <submittedName>
        <fullName evidence="1">Uncharacterized protein</fullName>
    </submittedName>
</protein>